<dbReference type="Proteomes" id="UP000001401">
    <property type="component" value="Chromosome"/>
</dbReference>
<comment type="similarity">
    <text evidence="1">Belongs to the HesB/IscA family.</text>
</comment>
<dbReference type="OrthoDB" id="1645729at2"/>
<dbReference type="eggNOG" id="COG4841">
    <property type="taxonomic scope" value="Bacteria"/>
</dbReference>
<dbReference type="AlphaFoldDB" id="E6TXX4"/>
<accession>E6TXX4</accession>
<organism evidence="3 4">
    <name type="scientific">Evansella cellulosilytica (strain ATCC 21833 / DSM 2522 / FERM P-1141 / JCM 9156 / N-4)</name>
    <name type="common">Bacillus cellulosilyticus</name>
    <dbReference type="NCBI Taxonomy" id="649639"/>
    <lineage>
        <taxon>Bacteria</taxon>
        <taxon>Bacillati</taxon>
        <taxon>Bacillota</taxon>
        <taxon>Bacilli</taxon>
        <taxon>Bacillales</taxon>
        <taxon>Bacillaceae</taxon>
        <taxon>Evansella</taxon>
    </lineage>
</organism>
<reference evidence="3" key="1">
    <citation type="submission" date="2010-12" db="EMBL/GenBank/DDBJ databases">
        <title>Complete sequence of Bacillus cellulosilyticus DSM 2522.</title>
        <authorList>
            <consortium name="US DOE Joint Genome Institute"/>
            <person name="Lucas S."/>
            <person name="Copeland A."/>
            <person name="Lapidus A."/>
            <person name="Cheng J.-F."/>
            <person name="Bruce D."/>
            <person name="Goodwin L."/>
            <person name="Pitluck S."/>
            <person name="Chertkov O."/>
            <person name="Detter J.C."/>
            <person name="Han C."/>
            <person name="Tapia R."/>
            <person name="Land M."/>
            <person name="Hauser L."/>
            <person name="Jeffries C."/>
            <person name="Kyrpides N."/>
            <person name="Ivanova N."/>
            <person name="Mikhailova N."/>
            <person name="Brumm P."/>
            <person name="Mead D."/>
            <person name="Woyke T."/>
        </authorList>
    </citation>
    <scope>NUCLEOTIDE SEQUENCE [LARGE SCALE GENOMIC DNA]</scope>
    <source>
        <strain evidence="3">DSM 2522</strain>
    </source>
</reference>
<dbReference type="RefSeq" id="WP_013489518.1">
    <property type="nucleotide sequence ID" value="NC_014829.1"/>
</dbReference>
<dbReference type="InterPro" id="IPR035903">
    <property type="entry name" value="HesB-like_dom_sf"/>
</dbReference>
<dbReference type="PIRSF" id="PIRSF034852">
    <property type="entry name" value="UCP034852"/>
    <property type="match status" value="1"/>
</dbReference>
<dbReference type="STRING" id="649639.Bcell_2936"/>
<proteinExistence type="inferred from homology"/>
<dbReference type="EMBL" id="CP002394">
    <property type="protein sequence ID" value="ADU31187.1"/>
    <property type="molecule type" value="Genomic_DNA"/>
</dbReference>
<protein>
    <submittedName>
        <fullName evidence="3">HesB/YadR/YfhF-family protein</fullName>
    </submittedName>
</protein>
<keyword evidence="4" id="KW-1185">Reference proteome</keyword>
<evidence type="ECO:0000313" key="4">
    <source>
        <dbReference type="Proteomes" id="UP000001401"/>
    </source>
</evidence>
<dbReference type="KEGG" id="bco:Bcell_2936"/>
<dbReference type="InterPro" id="IPR008326">
    <property type="entry name" value="PdhI-like"/>
</dbReference>
<dbReference type="Pfam" id="PF01521">
    <property type="entry name" value="Fe-S_biosyn"/>
    <property type="match status" value="1"/>
</dbReference>
<gene>
    <name evidence="3" type="ordered locus">Bcell_2936</name>
</gene>
<name>E6TXX4_EVAC2</name>
<dbReference type="HOGENOM" id="CLU_163967_2_1_9"/>
<dbReference type="InterPro" id="IPR000361">
    <property type="entry name" value="ATAP_core_dom"/>
</dbReference>
<sequence length="98" mass="11321">MNIKVTDEAYKWFSEELGVTDGDHVQFFVRYGGCGDFQTGFSLGVSVKEPEEAAVSHVKNGVTFYIEKKDEWYFDDHDLLVQFDDTIDEIKYLHDSNN</sequence>
<evidence type="ECO:0000256" key="1">
    <source>
        <dbReference type="ARBA" id="ARBA00006718"/>
    </source>
</evidence>
<feature type="domain" description="Core" evidence="2">
    <location>
        <begin position="1"/>
        <end position="77"/>
    </location>
</feature>
<evidence type="ECO:0000259" key="2">
    <source>
        <dbReference type="Pfam" id="PF01521"/>
    </source>
</evidence>
<evidence type="ECO:0000313" key="3">
    <source>
        <dbReference type="EMBL" id="ADU31187.1"/>
    </source>
</evidence>
<dbReference type="SUPFAM" id="SSF89360">
    <property type="entry name" value="HesB-like domain"/>
    <property type="match status" value="1"/>
</dbReference>